<evidence type="ECO:0000313" key="1">
    <source>
        <dbReference type="EMBL" id="UYV73829.1"/>
    </source>
</evidence>
<dbReference type="PANTHER" id="PTHR23274">
    <property type="entry name" value="DNA HELICASE-RELATED"/>
    <property type="match status" value="1"/>
</dbReference>
<dbReference type="PANTHER" id="PTHR23274:SF51">
    <property type="entry name" value="OS03G0423850 PROTEIN"/>
    <property type="match status" value="1"/>
</dbReference>
<accession>A0ABY6KY74</accession>
<organism evidence="1 2">
    <name type="scientific">Cordylochernes scorpioides</name>
    <dbReference type="NCBI Taxonomy" id="51811"/>
    <lineage>
        <taxon>Eukaryota</taxon>
        <taxon>Metazoa</taxon>
        <taxon>Ecdysozoa</taxon>
        <taxon>Arthropoda</taxon>
        <taxon>Chelicerata</taxon>
        <taxon>Arachnida</taxon>
        <taxon>Pseudoscorpiones</taxon>
        <taxon>Cheliferoidea</taxon>
        <taxon>Chernetidae</taxon>
        <taxon>Cordylochernes</taxon>
    </lineage>
</organism>
<evidence type="ECO:0000313" key="2">
    <source>
        <dbReference type="Proteomes" id="UP001235939"/>
    </source>
</evidence>
<dbReference type="InterPro" id="IPR027417">
    <property type="entry name" value="P-loop_NTPase"/>
</dbReference>
<keyword evidence="2" id="KW-1185">Reference proteome</keyword>
<dbReference type="Proteomes" id="UP001235939">
    <property type="component" value="Chromosome 11"/>
</dbReference>
<protein>
    <submittedName>
        <fullName evidence="1">Uncharacterized protein</fullName>
    </submittedName>
</protein>
<sequence>MKRFLFPGFLIHDDKHSPLHFKRLQFPIRVSFAMSINKAQGQSLKIAGIDLEQSCFSHGQLLWPPVVEATILTGCFQNEEVFIPQIPLIHDDKHSPLHFKRLQFPIQVSLAISIKKAQEATILTGCFQNEEVFIPRIPLNHDDKHSPLHFKRLQFPIRVSFAMSIKKAQEVLIPRIPLIHDDKHSPLHYKRLQFPIRVSFAMSIKKAQEATILTGCFQNEEVFIPRIPLVHDDKHSPLHFKRLQFPIQVSLAMSIKKAQEATILTGCFQNEEVFIPRIPLIHDDKHSPLHFKRLQFPIRVSFAMSIKKAQGQSLKITGIDLEQPCFSHGQLYVDCSRVGSGRNIYVLAPENKTSNFVYSSVFS</sequence>
<gene>
    <name evidence="1" type="ORF">LAZ67_11001044</name>
</gene>
<proteinExistence type="predicted"/>
<dbReference type="SUPFAM" id="SSF52540">
    <property type="entry name" value="P-loop containing nucleoside triphosphate hydrolases"/>
    <property type="match status" value="1"/>
</dbReference>
<dbReference type="EMBL" id="CP092873">
    <property type="protein sequence ID" value="UYV73829.1"/>
    <property type="molecule type" value="Genomic_DNA"/>
</dbReference>
<reference evidence="1 2" key="1">
    <citation type="submission" date="2022-01" db="EMBL/GenBank/DDBJ databases">
        <title>A chromosomal length assembly of Cordylochernes scorpioides.</title>
        <authorList>
            <person name="Zeh D."/>
            <person name="Zeh J."/>
        </authorList>
    </citation>
    <scope>NUCLEOTIDE SEQUENCE [LARGE SCALE GENOMIC DNA]</scope>
    <source>
        <strain evidence="1">IN4F17</strain>
        <tissue evidence="1">Whole Body</tissue>
    </source>
</reference>
<name>A0ABY6KY74_9ARAC</name>